<dbReference type="Proteomes" id="UP001500393">
    <property type="component" value="Unassembled WGS sequence"/>
</dbReference>
<sequence>MGLFGESVVMKGFGRPEGVFGRLGGWLMARGNGPTEKHVVKLARLQEKEHVVVLGPGPGVGLTAAAKYAGIVVGIDPSDTMLLAARHHCGELVEAGKVQLVRGDAADTHQPDHSASVVLSVNNVQLWADRQAAYAEILRVLKPTGRIVISVHKKWAPEGLAAELAAAGFKDVTETAWDPPTRRAGTAAIFTANR</sequence>
<dbReference type="GO" id="GO:0008168">
    <property type="term" value="F:methyltransferase activity"/>
    <property type="evidence" value="ECO:0007669"/>
    <property type="project" value="UniProtKB-KW"/>
</dbReference>
<keyword evidence="2" id="KW-0808">Transferase</keyword>
<evidence type="ECO:0000313" key="3">
    <source>
        <dbReference type="Proteomes" id="UP001500393"/>
    </source>
</evidence>
<organism evidence="2 3">
    <name type="scientific">Kribbella sancticallisti</name>
    <dbReference type="NCBI Taxonomy" id="460087"/>
    <lineage>
        <taxon>Bacteria</taxon>
        <taxon>Bacillati</taxon>
        <taxon>Actinomycetota</taxon>
        <taxon>Actinomycetes</taxon>
        <taxon>Propionibacteriales</taxon>
        <taxon>Kribbellaceae</taxon>
        <taxon>Kribbella</taxon>
    </lineage>
</organism>
<dbReference type="GO" id="GO:0032259">
    <property type="term" value="P:methylation"/>
    <property type="evidence" value="ECO:0007669"/>
    <property type="project" value="UniProtKB-KW"/>
</dbReference>
<dbReference type="CDD" id="cd02440">
    <property type="entry name" value="AdoMet_MTases"/>
    <property type="match status" value="1"/>
</dbReference>
<dbReference type="InterPro" id="IPR013216">
    <property type="entry name" value="Methyltransf_11"/>
</dbReference>
<evidence type="ECO:0000259" key="1">
    <source>
        <dbReference type="Pfam" id="PF08241"/>
    </source>
</evidence>
<evidence type="ECO:0000313" key="2">
    <source>
        <dbReference type="EMBL" id="GAA1593738.1"/>
    </source>
</evidence>
<proteinExistence type="predicted"/>
<gene>
    <name evidence="2" type="ORF">GCM10009789_54790</name>
</gene>
<dbReference type="EMBL" id="BAAAOS010000040">
    <property type="protein sequence ID" value="GAA1593738.1"/>
    <property type="molecule type" value="Genomic_DNA"/>
</dbReference>
<protein>
    <submittedName>
        <fullName evidence="2">Class I SAM-dependent methyltransferase</fullName>
    </submittedName>
</protein>
<feature type="domain" description="Methyltransferase type 11" evidence="1">
    <location>
        <begin position="54"/>
        <end position="149"/>
    </location>
</feature>
<keyword evidence="3" id="KW-1185">Reference proteome</keyword>
<dbReference type="SUPFAM" id="SSF53335">
    <property type="entry name" value="S-adenosyl-L-methionine-dependent methyltransferases"/>
    <property type="match status" value="1"/>
</dbReference>
<dbReference type="Gene3D" id="3.40.50.150">
    <property type="entry name" value="Vaccinia Virus protein VP39"/>
    <property type="match status" value="1"/>
</dbReference>
<reference evidence="2 3" key="1">
    <citation type="journal article" date="2019" name="Int. J. Syst. Evol. Microbiol.">
        <title>The Global Catalogue of Microorganisms (GCM) 10K type strain sequencing project: providing services to taxonomists for standard genome sequencing and annotation.</title>
        <authorList>
            <consortium name="The Broad Institute Genomics Platform"/>
            <consortium name="The Broad Institute Genome Sequencing Center for Infectious Disease"/>
            <person name="Wu L."/>
            <person name="Ma J."/>
        </authorList>
    </citation>
    <scope>NUCLEOTIDE SEQUENCE [LARGE SCALE GENOMIC DNA]</scope>
    <source>
        <strain evidence="2 3">JCM 14969</strain>
    </source>
</reference>
<dbReference type="RefSeq" id="WP_344218822.1">
    <property type="nucleotide sequence ID" value="NZ_BAAAOS010000040.1"/>
</dbReference>
<dbReference type="Pfam" id="PF08241">
    <property type="entry name" value="Methyltransf_11"/>
    <property type="match status" value="1"/>
</dbReference>
<keyword evidence="2" id="KW-0489">Methyltransferase</keyword>
<name>A0ABN2E3E0_9ACTN</name>
<accession>A0ABN2E3E0</accession>
<dbReference type="InterPro" id="IPR029063">
    <property type="entry name" value="SAM-dependent_MTases_sf"/>
</dbReference>
<comment type="caution">
    <text evidence="2">The sequence shown here is derived from an EMBL/GenBank/DDBJ whole genome shotgun (WGS) entry which is preliminary data.</text>
</comment>